<dbReference type="InParanoid" id="A0A3P7FD81"/>
<evidence type="ECO:0008006" key="12">
    <source>
        <dbReference type="Google" id="ProtNLM"/>
    </source>
</evidence>
<evidence type="ECO:0000256" key="2">
    <source>
        <dbReference type="ARBA" id="ARBA00006945"/>
    </source>
</evidence>
<dbReference type="OrthoDB" id="7859621at2759"/>
<sequence>MDQFRTGGQREFLRAAEDAADDILRHTKHFLPHVARLCLISTFIEDGIRMWFQWDDQRQFMQVKLEKYFLNITHEFLSVVTLMIVGIDSWSCGWLLATFFVVFNFFGQIIPVVMVMIRKRVGIACILLASVVALQTIAYHILWDLKFLARNVAVGGGLLLLFAETQEENRSLFAGVPQVGDANRGKSAMLLTGRIFLIFMFLSLIHFEWNFVKLIEVVVGGALMILVLVGYKTKLSAFVLVIWLFGLNLYLNAWWIVPADRFYRDFMKYDFFQTMSVIGGLLLLVAYGPGGVSVDDYKKRW</sequence>
<name>A0A3P7FD81_WUCBA</name>
<keyword evidence="8 9" id="KW-0472">Membrane</keyword>
<evidence type="ECO:0000256" key="3">
    <source>
        <dbReference type="ARBA" id="ARBA00022448"/>
    </source>
</evidence>
<evidence type="ECO:0000313" key="10">
    <source>
        <dbReference type="EMBL" id="VDM08552.1"/>
    </source>
</evidence>
<dbReference type="GO" id="GO:0005789">
    <property type="term" value="C:endoplasmic reticulum membrane"/>
    <property type="evidence" value="ECO:0007669"/>
    <property type="project" value="UniProtKB-SubCell"/>
</dbReference>
<protein>
    <recommendedName>
        <fullName evidence="12">Surfeit locus protein 4</fullName>
    </recommendedName>
</protein>
<feature type="transmembrane region" description="Helical" evidence="9">
    <location>
        <begin position="211"/>
        <end position="231"/>
    </location>
</feature>
<feature type="transmembrane region" description="Helical" evidence="9">
    <location>
        <begin position="188"/>
        <end position="205"/>
    </location>
</feature>
<dbReference type="PANTHER" id="PTHR23427:SF1">
    <property type="entry name" value="SURFEIT LOCUS PROTEIN 4"/>
    <property type="match status" value="1"/>
</dbReference>
<comment type="similarity">
    <text evidence="2">Belongs to the SURF4 family.</text>
</comment>
<feature type="transmembrane region" description="Helical" evidence="9">
    <location>
        <begin position="238"/>
        <end position="257"/>
    </location>
</feature>
<organism evidence="10 11">
    <name type="scientific">Wuchereria bancrofti</name>
    <dbReference type="NCBI Taxonomy" id="6293"/>
    <lineage>
        <taxon>Eukaryota</taxon>
        <taxon>Metazoa</taxon>
        <taxon>Ecdysozoa</taxon>
        <taxon>Nematoda</taxon>
        <taxon>Chromadorea</taxon>
        <taxon>Rhabditida</taxon>
        <taxon>Spirurina</taxon>
        <taxon>Spiruromorpha</taxon>
        <taxon>Filarioidea</taxon>
        <taxon>Onchocercidae</taxon>
        <taxon>Wuchereria</taxon>
    </lineage>
</organism>
<evidence type="ECO:0000256" key="9">
    <source>
        <dbReference type="SAM" id="Phobius"/>
    </source>
</evidence>
<keyword evidence="6" id="KW-0653">Protein transport</keyword>
<feature type="transmembrane region" description="Helical" evidence="9">
    <location>
        <begin position="121"/>
        <end position="141"/>
    </location>
</feature>
<dbReference type="Proteomes" id="UP000270924">
    <property type="component" value="Unassembled WGS sequence"/>
</dbReference>
<dbReference type="AlphaFoldDB" id="A0A3P7FD81"/>
<keyword evidence="4 9" id="KW-0812">Transmembrane</keyword>
<accession>A0A3P7FD81</accession>
<dbReference type="GO" id="GO:0005793">
    <property type="term" value="C:endoplasmic reticulum-Golgi intermediate compartment"/>
    <property type="evidence" value="ECO:0007669"/>
    <property type="project" value="TreeGrafter"/>
</dbReference>
<dbReference type="Pfam" id="PF02077">
    <property type="entry name" value="SURF4"/>
    <property type="match status" value="2"/>
</dbReference>
<dbReference type="PROSITE" id="PS01339">
    <property type="entry name" value="SURF4"/>
    <property type="match status" value="1"/>
</dbReference>
<feature type="transmembrane region" description="Helical" evidence="9">
    <location>
        <begin position="147"/>
        <end position="163"/>
    </location>
</feature>
<dbReference type="GO" id="GO:0007030">
    <property type="term" value="P:Golgi organization"/>
    <property type="evidence" value="ECO:0007669"/>
    <property type="project" value="TreeGrafter"/>
</dbReference>
<keyword evidence="3" id="KW-0813">Transport</keyword>
<dbReference type="InterPro" id="IPR002995">
    <property type="entry name" value="Surf4"/>
</dbReference>
<comment type="subcellular location">
    <subcellularLocation>
        <location evidence="1">Endoplasmic reticulum membrane</location>
        <topology evidence="1">Multi-pass membrane protein</topology>
    </subcellularLocation>
</comment>
<reference evidence="10 11" key="1">
    <citation type="submission" date="2018-11" db="EMBL/GenBank/DDBJ databases">
        <authorList>
            <consortium name="Pathogen Informatics"/>
        </authorList>
    </citation>
    <scope>NUCLEOTIDE SEQUENCE [LARGE SCALE GENOMIC DNA]</scope>
</reference>
<dbReference type="OMA" id="RHRHFPW"/>
<feature type="transmembrane region" description="Helical" evidence="9">
    <location>
        <begin position="277"/>
        <end position="294"/>
    </location>
</feature>
<feature type="transmembrane region" description="Helical" evidence="9">
    <location>
        <begin position="93"/>
        <end position="114"/>
    </location>
</feature>
<evidence type="ECO:0000256" key="8">
    <source>
        <dbReference type="ARBA" id="ARBA00023136"/>
    </source>
</evidence>
<feature type="transmembrane region" description="Helical" evidence="9">
    <location>
        <begin position="68"/>
        <end position="87"/>
    </location>
</feature>
<keyword evidence="11" id="KW-1185">Reference proteome</keyword>
<dbReference type="FunCoup" id="A0A3P7FD81">
    <property type="interactions" value="1855"/>
</dbReference>
<dbReference type="InterPro" id="IPR045214">
    <property type="entry name" value="Surf1/Surf4"/>
</dbReference>
<keyword evidence="7 9" id="KW-1133">Transmembrane helix</keyword>
<evidence type="ECO:0000313" key="11">
    <source>
        <dbReference type="Proteomes" id="UP000270924"/>
    </source>
</evidence>
<evidence type="ECO:0000256" key="5">
    <source>
        <dbReference type="ARBA" id="ARBA00022824"/>
    </source>
</evidence>
<evidence type="ECO:0000256" key="7">
    <source>
        <dbReference type="ARBA" id="ARBA00022989"/>
    </source>
</evidence>
<dbReference type="EMBL" id="UYWW01000469">
    <property type="protein sequence ID" value="VDM08552.1"/>
    <property type="molecule type" value="Genomic_DNA"/>
</dbReference>
<evidence type="ECO:0000256" key="6">
    <source>
        <dbReference type="ARBA" id="ARBA00022927"/>
    </source>
</evidence>
<dbReference type="PANTHER" id="PTHR23427">
    <property type="entry name" value="SURFEIT LOCUS PROTEIN"/>
    <property type="match status" value="1"/>
</dbReference>
<dbReference type="GO" id="GO:0015031">
    <property type="term" value="P:protein transport"/>
    <property type="evidence" value="ECO:0007669"/>
    <property type="project" value="UniProtKB-KW"/>
</dbReference>
<evidence type="ECO:0000256" key="4">
    <source>
        <dbReference type="ARBA" id="ARBA00022692"/>
    </source>
</evidence>
<gene>
    <name evidence="10" type="ORF">WBA_LOCUS1938</name>
</gene>
<evidence type="ECO:0000256" key="1">
    <source>
        <dbReference type="ARBA" id="ARBA00004477"/>
    </source>
</evidence>
<proteinExistence type="inferred from homology"/>
<keyword evidence="5" id="KW-0256">Endoplasmic reticulum</keyword>